<feature type="transmembrane region" description="Helical" evidence="1">
    <location>
        <begin position="6"/>
        <end position="32"/>
    </location>
</feature>
<keyword evidence="1" id="KW-0472">Membrane</keyword>
<reference evidence="2" key="1">
    <citation type="submission" date="2014-08" db="EMBL/GenBank/DDBJ databases">
        <authorList>
            <person name="Sharma Rahul"/>
            <person name="Thines Marco"/>
        </authorList>
    </citation>
    <scope>NUCLEOTIDE SEQUENCE</scope>
</reference>
<sequence length="128" mass="14727">MLSLFFFLTLSSTIFFLSLILLIFLLLSLVFFPLESFHISKSSFYLFLSSYVPWEASVSHVPFSQDSSPFKHRSSFSPHLLSSISFSFPSRNVPVPFSFDECLMNRCRRKNLIVGPRDQLFSPSSLLK</sequence>
<dbReference type="AlphaFoldDB" id="A0A0F7SH84"/>
<organism evidence="2">
    <name type="scientific">Phaffia rhodozyma</name>
    <name type="common">Yeast</name>
    <name type="synonym">Xanthophyllomyces dendrorhous</name>
    <dbReference type="NCBI Taxonomy" id="264483"/>
    <lineage>
        <taxon>Eukaryota</taxon>
        <taxon>Fungi</taxon>
        <taxon>Dikarya</taxon>
        <taxon>Basidiomycota</taxon>
        <taxon>Agaricomycotina</taxon>
        <taxon>Tremellomycetes</taxon>
        <taxon>Cystofilobasidiales</taxon>
        <taxon>Mrakiaceae</taxon>
        <taxon>Phaffia</taxon>
    </lineage>
</organism>
<name>A0A0F7SH84_PHARH</name>
<keyword evidence="1" id="KW-0812">Transmembrane</keyword>
<keyword evidence="1" id="KW-1133">Transmembrane helix</keyword>
<dbReference type="EMBL" id="LN483249">
    <property type="protein sequence ID" value="CDZ97720.1"/>
    <property type="molecule type" value="Genomic_DNA"/>
</dbReference>
<protein>
    <submittedName>
        <fullName evidence="2">Uncharacterized protein</fullName>
    </submittedName>
</protein>
<accession>A0A0F7SH84</accession>
<evidence type="ECO:0000313" key="2">
    <source>
        <dbReference type="EMBL" id="CDZ97720.1"/>
    </source>
</evidence>
<evidence type="ECO:0000256" key="1">
    <source>
        <dbReference type="SAM" id="Phobius"/>
    </source>
</evidence>
<proteinExistence type="predicted"/>